<dbReference type="AlphaFoldDB" id="A0A1A9V857"/>
<proteinExistence type="predicted"/>
<keyword evidence="1" id="KW-0472">Membrane</keyword>
<dbReference type="Proteomes" id="UP000078200">
    <property type="component" value="Unassembled WGS sequence"/>
</dbReference>
<name>A0A1A9V857_GLOAU</name>
<feature type="transmembrane region" description="Helical" evidence="1">
    <location>
        <begin position="104"/>
        <end position="126"/>
    </location>
</feature>
<organism evidence="2 3">
    <name type="scientific">Glossina austeni</name>
    <name type="common">Savannah tsetse fly</name>
    <dbReference type="NCBI Taxonomy" id="7395"/>
    <lineage>
        <taxon>Eukaryota</taxon>
        <taxon>Metazoa</taxon>
        <taxon>Ecdysozoa</taxon>
        <taxon>Arthropoda</taxon>
        <taxon>Hexapoda</taxon>
        <taxon>Insecta</taxon>
        <taxon>Pterygota</taxon>
        <taxon>Neoptera</taxon>
        <taxon>Endopterygota</taxon>
        <taxon>Diptera</taxon>
        <taxon>Brachycera</taxon>
        <taxon>Muscomorpha</taxon>
        <taxon>Hippoboscoidea</taxon>
        <taxon>Glossinidae</taxon>
        <taxon>Glossina</taxon>
    </lineage>
</organism>
<dbReference type="VEuPathDB" id="VectorBase:GAUT028959"/>
<dbReference type="EnsemblMetazoa" id="GAUT028959-RA">
    <property type="protein sequence ID" value="GAUT028959-PA"/>
    <property type="gene ID" value="GAUT028959"/>
</dbReference>
<reference evidence="2" key="1">
    <citation type="submission" date="2020-05" db="UniProtKB">
        <authorList>
            <consortium name="EnsemblMetazoa"/>
        </authorList>
    </citation>
    <scope>IDENTIFICATION</scope>
    <source>
        <strain evidence="2">TTRI</strain>
    </source>
</reference>
<accession>A0A1A9V857</accession>
<evidence type="ECO:0000313" key="2">
    <source>
        <dbReference type="EnsemblMetazoa" id="GAUT028959-PA"/>
    </source>
</evidence>
<keyword evidence="1" id="KW-1133">Transmembrane helix</keyword>
<keyword evidence="3" id="KW-1185">Reference proteome</keyword>
<evidence type="ECO:0000313" key="3">
    <source>
        <dbReference type="Proteomes" id="UP000078200"/>
    </source>
</evidence>
<evidence type="ECO:0000256" key="1">
    <source>
        <dbReference type="SAM" id="Phobius"/>
    </source>
</evidence>
<protein>
    <submittedName>
        <fullName evidence="2">Uncharacterized protein</fullName>
    </submittedName>
</protein>
<feature type="transmembrane region" description="Helical" evidence="1">
    <location>
        <begin position="48"/>
        <end position="67"/>
    </location>
</feature>
<keyword evidence="1" id="KW-0812">Transmembrane</keyword>
<sequence>MVTGKNTTDDVDKTACSNCNHGRRQLINMQQSIREIEAKVFIQKGWQVSFAIILSHFLMCSAMTTFYRRTMRLESFPLVGCQLINTNYSKRAVDNQQQQQRREIIIIIIVIIDFCLLSASITSTTITSATTTLQKLYEKTEK</sequence>